<dbReference type="HAMAP" id="MF_01219">
    <property type="entry name" value="PyrR"/>
    <property type="match status" value="1"/>
</dbReference>
<keyword evidence="4 6" id="KW-0808">Transferase</keyword>
<organism evidence="6 7">
    <name type="scientific">Candidatus Olsenella excrementavium</name>
    <dbReference type="NCBI Taxonomy" id="2838709"/>
    <lineage>
        <taxon>Bacteria</taxon>
        <taxon>Bacillati</taxon>
        <taxon>Actinomycetota</taxon>
        <taxon>Coriobacteriia</taxon>
        <taxon>Coriobacteriales</taxon>
        <taxon>Atopobiaceae</taxon>
        <taxon>Olsenella</taxon>
    </lineage>
</organism>
<feature type="domain" description="Phosphoribosyltransferase" evidence="5">
    <location>
        <begin position="9"/>
        <end position="155"/>
    </location>
</feature>
<dbReference type="Pfam" id="PF00156">
    <property type="entry name" value="Pribosyltran"/>
    <property type="match status" value="1"/>
</dbReference>
<dbReference type="FunFam" id="3.40.50.2020:FF:000020">
    <property type="entry name" value="Bifunctional protein PyrR"/>
    <property type="match status" value="1"/>
</dbReference>
<dbReference type="PANTHER" id="PTHR11608">
    <property type="entry name" value="BIFUNCTIONAL PROTEIN PYRR"/>
    <property type="match status" value="1"/>
</dbReference>
<dbReference type="CDD" id="cd06223">
    <property type="entry name" value="PRTases_typeI"/>
    <property type="match status" value="1"/>
</dbReference>
<dbReference type="NCBIfam" id="NF003549">
    <property type="entry name" value="PRK05205.1-5"/>
    <property type="match status" value="1"/>
</dbReference>
<proteinExistence type="inferred from homology"/>
<gene>
    <name evidence="4 6" type="primary">pyrR</name>
    <name evidence="6" type="ORF">IAA42_00180</name>
</gene>
<comment type="similarity">
    <text evidence="1 4">Belongs to the purine/pyrimidine phosphoribosyltransferase family. PyrR subfamily.</text>
</comment>
<reference evidence="6" key="2">
    <citation type="submission" date="2021-04" db="EMBL/GenBank/DDBJ databases">
        <authorList>
            <person name="Gilroy R."/>
        </authorList>
    </citation>
    <scope>NUCLEOTIDE SEQUENCE</scope>
    <source>
        <strain evidence="6">ChiHjej10B9-743</strain>
    </source>
</reference>
<name>A0A9D1Z9Q4_9ACTN</name>
<dbReference type="GO" id="GO:0006355">
    <property type="term" value="P:regulation of DNA-templated transcription"/>
    <property type="evidence" value="ECO:0007669"/>
    <property type="project" value="UniProtKB-UniRule"/>
</dbReference>
<evidence type="ECO:0000313" key="7">
    <source>
        <dbReference type="Proteomes" id="UP000824133"/>
    </source>
</evidence>
<feature type="short sequence motif" description="PRPP-binding" evidence="4">
    <location>
        <begin position="101"/>
        <end position="113"/>
    </location>
</feature>
<sequence length="183" mass="20176">MEQPQLKAQIMDEQAMARALTRVAHEVIEKNEGAEGIALVGIVRRGAALAPLLADEIAKIEGARPPVGSLDVSFYRDDVRRKIAPVEFGTDIPFDVDGRDIILVDDVLYTGRTIRAALDALIDLGRPKTVQLAVMVDRGHRELPIRADYVGKNVPSSHEEDVRVTIAPYDETNAVEIWTKPTE</sequence>
<dbReference type="PANTHER" id="PTHR11608:SF0">
    <property type="entry name" value="BIFUNCTIONAL PROTEIN PYRR"/>
    <property type="match status" value="1"/>
</dbReference>
<dbReference type="InterPro" id="IPR050137">
    <property type="entry name" value="PyrR_bifunctional"/>
</dbReference>
<protein>
    <recommendedName>
        <fullName evidence="4">Bifunctional protein PyrR</fullName>
    </recommendedName>
    <domain>
        <recommendedName>
            <fullName evidence="4">Pyrimidine operon regulatory protein</fullName>
        </recommendedName>
    </domain>
    <domain>
        <recommendedName>
            <fullName evidence="4">Uracil phosphoribosyltransferase</fullName>
            <shortName evidence="4">UPRTase</shortName>
            <ecNumber evidence="4">2.4.2.9</ecNumber>
        </recommendedName>
    </domain>
</protein>
<dbReference type="Gene3D" id="3.40.50.2020">
    <property type="match status" value="1"/>
</dbReference>
<comment type="caution">
    <text evidence="6">The sequence shown here is derived from an EMBL/GenBank/DDBJ whole genome shotgun (WGS) entry which is preliminary data.</text>
</comment>
<dbReference type="AlphaFoldDB" id="A0A9D1Z9Q4"/>
<dbReference type="SUPFAM" id="SSF53271">
    <property type="entry name" value="PRTase-like"/>
    <property type="match status" value="1"/>
</dbReference>
<evidence type="ECO:0000256" key="2">
    <source>
        <dbReference type="ARBA" id="ARBA00023015"/>
    </source>
</evidence>
<evidence type="ECO:0000313" key="6">
    <source>
        <dbReference type="EMBL" id="HIY78849.1"/>
    </source>
</evidence>
<reference evidence="6" key="1">
    <citation type="journal article" date="2021" name="PeerJ">
        <title>Extensive microbial diversity within the chicken gut microbiome revealed by metagenomics and culture.</title>
        <authorList>
            <person name="Gilroy R."/>
            <person name="Ravi A."/>
            <person name="Getino M."/>
            <person name="Pursley I."/>
            <person name="Horton D.L."/>
            <person name="Alikhan N.F."/>
            <person name="Baker D."/>
            <person name="Gharbi K."/>
            <person name="Hall N."/>
            <person name="Watson M."/>
            <person name="Adriaenssens E.M."/>
            <person name="Foster-Nyarko E."/>
            <person name="Jarju S."/>
            <person name="Secka A."/>
            <person name="Antonio M."/>
            <person name="Oren A."/>
            <person name="Chaudhuri R.R."/>
            <person name="La Ragione R."/>
            <person name="Hildebrand F."/>
            <person name="Pallen M.J."/>
        </authorList>
    </citation>
    <scope>NUCLEOTIDE SEQUENCE</scope>
    <source>
        <strain evidence="6">ChiHjej10B9-743</strain>
    </source>
</reference>
<evidence type="ECO:0000259" key="5">
    <source>
        <dbReference type="Pfam" id="PF00156"/>
    </source>
</evidence>
<keyword evidence="3 4" id="KW-0804">Transcription</keyword>
<evidence type="ECO:0000256" key="4">
    <source>
        <dbReference type="HAMAP-Rule" id="MF_01219"/>
    </source>
</evidence>
<dbReference type="InterPro" id="IPR023050">
    <property type="entry name" value="PyrR"/>
</dbReference>
<dbReference type="EC" id="2.4.2.9" evidence="4"/>
<dbReference type="InterPro" id="IPR000836">
    <property type="entry name" value="PRTase_dom"/>
</dbReference>
<comment type="function">
    <text evidence="4">Regulates the transcription of the pyrimidine nucleotide (pyr) operon in response to exogenous pyrimidines.</text>
</comment>
<comment type="catalytic activity">
    <reaction evidence="4">
        <text>UMP + diphosphate = 5-phospho-alpha-D-ribose 1-diphosphate + uracil</text>
        <dbReference type="Rhea" id="RHEA:13017"/>
        <dbReference type="ChEBI" id="CHEBI:17568"/>
        <dbReference type="ChEBI" id="CHEBI:33019"/>
        <dbReference type="ChEBI" id="CHEBI:57865"/>
        <dbReference type="ChEBI" id="CHEBI:58017"/>
        <dbReference type="EC" id="2.4.2.9"/>
    </reaction>
</comment>
<dbReference type="GO" id="GO:0004845">
    <property type="term" value="F:uracil phosphoribosyltransferase activity"/>
    <property type="evidence" value="ECO:0007669"/>
    <property type="project" value="UniProtKB-UniRule"/>
</dbReference>
<keyword evidence="2 4" id="KW-0805">Transcription regulation</keyword>
<accession>A0A9D1Z9Q4</accession>
<evidence type="ECO:0000256" key="1">
    <source>
        <dbReference type="ARBA" id="ARBA00005565"/>
    </source>
</evidence>
<dbReference type="InterPro" id="IPR029057">
    <property type="entry name" value="PRTase-like"/>
</dbReference>
<comment type="function">
    <text evidence="4">Also displays a weak uracil phosphoribosyltransferase activity which is not physiologically significant.</text>
</comment>
<dbReference type="EMBL" id="DXCP01000002">
    <property type="protein sequence ID" value="HIY78849.1"/>
    <property type="molecule type" value="Genomic_DNA"/>
</dbReference>
<dbReference type="Proteomes" id="UP000824133">
    <property type="component" value="Unassembled WGS sequence"/>
</dbReference>
<keyword evidence="4 6" id="KW-0328">Glycosyltransferase</keyword>
<dbReference type="NCBIfam" id="NF003545">
    <property type="entry name" value="PRK05205.1-1"/>
    <property type="match status" value="1"/>
</dbReference>
<evidence type="ECO:0000256" key="3">
    <source>
        <dbReference type="ARBA" id="ARBA00023163"/>
    </source>
</evidence>